<sequence>MKREIIPHSPHFAARESERRVDLDWVRISAFGLLILYHVGMLYVSWGFHIKSAHRITELEPLMLLLNPWRLALLFLVSGAATRFMLRKLTAGQLLRSRTLRLLPPLIFGMLVIVPPQAYEQILESVGYDGGFLDFYLTRYFAFRHAFCDPGPCLLLPTWNHLWFVAYLWVYTMVLGGVLLVAPDLVRRVEQAIAPIFSGSWLLVLPAAMFAAYRLWLLPRFPQTHALSGDWYNHALYGTVFLLGFVVARADNVWFALQRFRWLALVTAAALFVSGLVLRPLYPLGQPIPLALKIYAGLAYGCYQWFCIVAVLGFARRWLNRDSAARRYLTDAVFPYYIVHQTAIILIAHGLRGLGLPASIEASIVISGTLASCAVTYEIVRRISVLRPLFGLKPGKLYVPSGLPRLECDHAASP</sequence>
<dbReference type="Pfam" id="PF01757">
    <property type="entry name" value="Acyl_transf_3"/>
    <property type="match status" value="1"/>
</dbReference>
<feature type="transmembrane region" description="Helical" evidence="1">
    <location>
        <begin position="162"/>
        <end position="182"/>
    </location>
</feature>
<accession>A0A1M5Q367</accession>
<feature type="transmembrane region" description="Helical" evidence="1">
    <location>
        <begin position="68"/>
        <end position="86"/>
    </location>
</feature>
<feature type="transmembrane region" description="Helical" evidence="1">
    <location>
        <begin position="262"/>
        <end position="282"/>
    </location>
</feature>
<evidence type="ECO:0000259" key="2">
    <source>
        <dbReference type="Pfam" id="PF01757"/>
    </source>
</evidence>
<organism evidence="3 4">
    <name type="scientific">Bradyrhizobium erythrophlei</name>
    <dbReference type="NCBI Taxonomy" id="1437360"/>
    <lineage>
        <taxon>Bacteria</taxon>
        <taxon>Pseudomonadati</taxon>
        <taxon>Pseudomonadota</taxon>
        <taxon>Alphaproteobacteria</taxon>
        <taxon>Hyphomicrobiales</taxon>
        <taxon>Nitrobacteraceae</taxon>
        <taxon>Bradyrhizobium</taxon>
    </lineage>
</organism>
<feature type="transmembrane region" description="Helical" evidence="1">
    <location>
        <begin position="25"/>
        <end position="48"/>
    </location>
</feature>
<evidence type="ECO:0000256" key="1">
    <source>
        <dbReference type="SAM" id="Phobius"/>
    </source>
</evidence>
<feature type="transmembrane region" description="Helical" evidence="1">
    <location>
        <begin position="231"/>
        <end position="250"/>
    </location>
</feature>
<feature type="transmembrane region" description="Helical" evidence="1">
    <location>
        <begin position="294"/>
        <end position="315"/>
    </location>
</feature>
<feature type="transmembrane region" description="Helical" evidence="1">
    <location>
        <begin position="194"/>
        <end position="216"/>
    </location>
</feature>
<dbReference type="OrthoDB" id="9809782at2"/>
<dbReference type="InterPro" id="IPR002656">
    <property type="entry name" value="Acyl_transf_3_dom"/>
</dbReference>
<dbReference type="PANTHER" id="PTHR36927">
    <property type="entry name" value="BLR4337 PROTEIN"/>
    <property type="match status" value="1"/>
</dbReference>
<dbReference type="InterPro" id="IPR050623">
    <property type="entry name" value="Glucan_succinyl_AcylTrfase"/>
</dbReference>
<dbReference type="AlphaFoldDB" id="A0A1M5Q367"/>
<feature type="transmembrane region" description="Helical" evidence="1">
    <location>
        <begin position="336"/>
        <end position="354"/>
    </location>
</feature>
<protein>
    <submittedName>
        <fullName evidence="3">Acyltransferase family protein</fullName>
    </submittedName>
</protein>
<dbReference type="Proteomes" id="UP000189796">
    <property type="component" value="Chromosome I"/>
</dbReference>
<keyword evidence="1" id="KW-0472">Membrane</keyword>
<name>A0A1M5Q367_9BRAD</name>
<gene>
    <name evidence="3" type="ORF">SAMN05443248_3616</name>
</gene>
<keyword evidence="1" id="KW-1133">Transmembrane helix</keyword>
<evidence type="ECO:0000313" key="3">
    <source>
        <dbReference type="EMBL" id="SHH08179.1"/>
    </source>
</evidence>
<dbReference type="PANTHER" id="PTHR36927:SF3">
    <property type="entry name" value="GLUCANS BIOSYNTHESIS PROTEIN C"/>
    <property type="match status" value="1"/>
</dbReference>
<feature type="transmembrane region" description="Helical" evidence="1">
    <location>
        <begin position="360"/>
        <end position="380"/>
    </location>
</feature>
<dbReference type="GO" id="GO:0016747">
    <property type="term" value="F:acyltransferase activity, transferring groups other than amino-acyl groups"/>
    <property type="evidence" value="ECO:0007669"/>
    <property type="project" value="InterPro"/>
</dbReference>
<dbReference type="RefSeq" id="WP_079602585.1">
    <property type="nucleotide sequence ID" value="NZ_LT670817.1"/>
</dbReference>
<feature type="transmembrane region" description="Helical" evidence="1">
    <location>
        <begin position="98"/>
        <end position="119"/>
    </location>
</feature>
<keyword evidence="3" id="KW-0012">Acyltransferase</keyword>
<keyword evidence="1" id="KW-0812">Transmembrane</keyword>
<feature type="domain" description="Acyltransferase 3" evidence="2">
    <location>
        <begin position="22"/>
        <end position="377"/>
    </location>
</feature>
<reference evidence="3 4" key="1">
    <citation type="submission" date="2016-11" db="EMBL/GenBank/DDBJ databases">
        <authorList>
            <person name="Jaros S."/>
            <person name="Januszkiewicz K."/>
            <person name="Wedrychowicz H."/>
        </authorList>
    </citation>
    <scope>NUCLEOTIDE SEQUENCE [LARGE SCALE GENOMIC DNA]</scope>
    <source>
        <strain evidence="3 4">GAS138</strain>
    </source>
</reference>
<evidence type="ECO:0000313" key="4">
    <source>
        <dbReference type="Proteomes" id="UP000189796"/>
    </source>
</evidence>
<proteinExistence type="predicted"/>
<dbReference type="EMBL" id="LT670817">
    <property type="protein sequence ID" value="SHH08179.1"/>
    <property type="molecule type" value="Genomic_DNA"/>
</dbReference>
<keyword evidence="3" id="KW-0808">Transferase</keyword>